<accession>A0A484F4J0</accession>
<dbReference type="EMBL" id="SNYS01000010">
    <property type="protein sequence ID" value="TDQ67822.1"/>
    <property type="molecule type" value="Genomic_DNA"/>
</dbReference>
<protein>
    <submittedName>
        <fullName evidence="2">Uncharacterized protein</fullName>
    </submittedName>
</protein>
<dbReference type="AlphaFoldDB" id="A0A484F4J0"/>
<feature type="transmembrane region" description="Helical" evidence="1">
    <location>
        <begin position="151"/>
        <end position="174"/>
    </location>
</feature>
<comment type="caution">
    <text evidence="2">The sequence shown here is derived from an EMBL/GenBank/DDBJ whole genome shotgun (WGS) entry which is preliminary data.</text>
</comment>
<evidence type="ECO:0000256" key="1">
    <source>
        <dbReference type="SAM" id="Phobius"/>
    </source>
</evidence>
<feature type="transmembrane region" description="Helical" evidence="1">
    <location>
        <begin position="42"/>
        <end position="63"/>
    </location>
</feature>
<proteinExistence type="predicted"/>
<feature type="transmembrane region" description="Helical" evidence="1">
    <location>
        <begin position="118"/>
        <end position="139"/>
    </location>
</feature>
<organism evidence="2 3">
    <name type="scientific">Methanimicrococcus blatticola</name>
    <dbReference type="NCBI Taxonomy" id="91560"/>
    <lineage>
        <taxon>Archaea</taxon>
        <taxon>Methanobacteriati</taxon>
        <taxon>Methanobacteriota</taxon>
        <taxon>Stenosarchaea group</taxon>
        <taxon>Methanomicrobia</taxon>
        <taxon>Methanosarcinales</taxon>
        <taxon>Methanosarcinaceae</taxon>
        <taxon>Methanimicrococcus</taxon>
    </lineage>
</organism>
<dbReference type="RefSeq" id="WP_133517825.1">
    <property type="nucleotide sequence ID" value="NZ_JAHDUW010000001.1"/>
</dbReference>
<name>A0A484F4J0_9EURY</name>
<gene>
    <name evidence="2" type="ORF">C7391_1375</name>
</gene>
<feature type="transmembrane region" description="Helical" evidence="1">
    <location>
        <begin position="70"/>
        <end position="89"/>
    </location>
</feature>
<keyword evidence="1" id="KW-0472">Membrane</keyword>
<feature type="transmembrane region" description="Helical" evidence="1">
    <location>
        <begin position="12"/>
        <end position="36"/>
    </location>
</feature>
<dbReference type="Proteomes" id="UP000294855">
    <property type="component" value="Unassembled WGS sequence"/>
</dbReference>
<keyword evidence="1" id="KW-0812">Transmembrane</keyword>
<keyword evidence="1" id="KW-1133">Transmembrane helix</keyword>
<evidence type="ECO:0000313" key="3">
    <source>
        <dbReference type="Proteomes" id="UP000294855"/>
    </source>
</evidence>
<sequence length="175" mass="20235">MAGLFNQSEKTNNILFVVLLLGQIISYGLFISFVFYTSNLTVYYFQVITLLILIFGPAVYTLISQNLKKSLLFSLLVPVILFLPTHPYLEFLESIRPFYSVVIFNPSDMDLLYYKQILLQYSAFAVGGMLSSVLAYSYQPDKDEITWKTKIPFNLLLLFFLVIYGLFLIFSGFYR</sequence>
<keyword evidence="3" id="KW-1185">Reference proteome</keyword>
<evidence type="ECO:0000313" key="2">
    <source>
        <dbReference type="EMBL" id="TDQ67822.1"/>
    </source>
</evidence>
<reference evidence="2 3" key="1">
    <citation type="submission" date="2019-03" db="EMBL/GenBank/DDBJ databases">
        <title>Genomic Encyclopedia of Type Strains, Phase IV (KMG-IV): sequencing the most valuable type-strain genomes for metagenomic binning, comparative biology and taxonomic classification.</title>
        <authorList>
            <person name="Goeker M."/>
        </authorList>
    </citation>
    <scope>NUCLEOTIDE SEQUENCE [LARGE SCALE GENOMIC DNA]</scope>
    <source>
        <strain evidence="2 3">DSM 13328</strain>
    </source>
</reference>